<keyword evidence="4" id="KW-1185">Reference proteome</keyword>
<dbReference type="InterPro" id="IPR050222">
    <property type="entry name" value="MATE_MdtK"/>
</dbReference>
<keyword evidence="2" id="KW-0812">Transmembrane</keyword>
<keyword evidence="2" id="KW-1133">Transmembrane helix</keyword>
<feature type="transmembrane region" description="Helical" evidence="2">
    <location>
        <begin position="376"/>
        <end position="392"/>
    </location>
</feature>
<dbReference type="EMBL" id="JARGYT010000066">
    <property type="protein sequence ID" value="MDZ5762576.1"/>
    <property type="molecule type" value="Genomic_DNA"/>
</dbReference>
<keyword evidence="2" id="KW-0472">Membrane</keyword>
<reference evidence="3 4" key="1">
    <citation type="submission" date="2023-02" db="EMBL/GenBank/DDBJ databases">
        <title>Host association and intracellularity evolved multiple times independently in the Rickettsiales.</title>
        <authorList>
            <person name="Castelli M."/>
            <person name="Nardi T."/>
            <person name="Gammuto L."/>
            <person name="Bellinzona G."/>
            <person name="Sabaneyeva E."/>
            <person name="Potekhin A."/>
            <person name="Serra V."/>
            <person name="Petroni G."/>
            <person name="Sassera D."/>
        </authorList>
    </citation>
    <scope>NUCLEOTIDE SEQUENCE [LARGE SCALE GENOMIC DNA]</scope>
    <source>
        <strain evidence="3 4">BOD18</strain>
    </source>
</reference>
<organism evidence="3 4">
    <name type="scientific">Candidatus Cyrtobacter comes</name>
    <dbReference type="NCBI Taxonomy" id="675776"/>
    <lineage>
        <taxon>Bacteria</taxon>
        <taxon>Pseudomonadati</taxon>
        <taxon>Pseudomonadota</taxon>
        <taxon>Alphaproteobacteria</taxon>
        <taxon>Rickettsiales</taxon>
        <taxon>Candidatus Midichloriaceae</taxon>
        <taxon>Candidatus Cyrtobacter</taxon>
    </lineage>
</organism>
<evidence type="ECO:0000313" key="3">
    <source>
        <dbReference type="EMBL" id="MDZ5762576.1"/>
    </source>
</evidence>
<dbReference type="PANTHER" id="PTHR43298:SF2">
    <property type="entry name" value="FMN_FAD EXPORTER YEEO-RELATED"/>
    <property type="match status" value="1"/>
</dbReference>
<feature type="transmembrane region" description="Helical" evidence="2">
    <location>
        <begin position="129"/>
        <end position="149"/>
    </location>
</feature>
<evidence type="ECO:0000256" key="1">
    <source>
        <dbReference type="ARBA" id="ARBA00022448"/>
    </source>
</evidence>
<dbReference type="InterPro" id="IPR002528">
    <property type="entry name" value="MATE_fam"/>
</dbReference>
<proteinExistence type="predicted"/>
<dbReference type="PANTHER" id="PTHR43298">
    <property type="entry name" value="MULTIDRUG RESISTANCE PROTEIN NORM-RELATED"/>
    <property type="match status" value="1"/>
</dbReference>
<sequence>MNRVKELAKLSFPALLSSMPGFLAKFAVVPILGRYSIEAMVAGSCAFAIFTLFDGALYASFTGYRILGSKSAGTKNFQEAFTAGITFAMLISIIMMFLIFLFNNELIAFFGLNSNSGDTFELCKFYMDMYLISYPLSAFCIIGNITLLLNKKIKILSIMSICDGVFGFVIRVILVHKLVGAKGAGYAALIHNLLFALLYFFIIKKYVNGIVFKLHKNLKRISVLSIPSMFAMICDHFGNSLIFSIIGNLLGQEAFVASRIIFSITIISFIIVMYISSGFNVLGGAELGKNNYKSFYSYYIANGRLLFISACILCCIILIFRSHILVAFTLFKEIRALAYTPVAIASLYVIFMAMYQNNSMYLKLVEKVKADMVCNILSIWLIQIPISYYMGITLGMGLVGFAIGSVLYAAFRFLATYIIVRHHVMRHAIK</sequence>
<comment type="caution">
    <text evidence="3">The sequence shown here is derived from an EMBL/GenBank/DDBJ whole genome shotgun (WGS) entry which is preliminary data.</text>
</comment>
<feature type="transmembrane region" description="Helical" evidence="2">
    <location>
        <begin position="12"/>
        <end position="33"/>
    </location>
</feature>
<feature type="transmembrane region" description="Helical" evidence="2">
    <location>
        <begin position="305"/>
        <end position="330"/>
    </location>
</feature>
<name>A0ABU5L8X9_9RICK</name>
<gene>
    <name evidence="3" type="ORF">Cyrtocomes_00965</name>
</gene>
<dbReference type="RefSeq" id="WP_322498033.1">
    <property type="nucleotide sequence ID" value="NZ_JARGYT010000066.1"/>
</dbReference>
<dbReference type="Proteomes" id="UP001293791">
    <property type="component" value="Unassembled WGS sequence"/>
</dbReference>
<feature type="transmembrane region" description="Helical" evidence="2">
    <location>
        <begin position="39"/>
        <end position="59"/>
    </location>
</feature>
<feature type="transmembrane region" description="Helical" evidence="2">
    <location>
        <begin position="184"/>
        <end position="202"/>
    </location>
</feature>
<protein>
    <submittedName>
        <fullName evidence="3">MATE family efflux transporter</fullName>
    </submittedName>
</protein>
<evidence type="ECO:0000313" key="4">
    <source>
        <dbReference type="Proteomes" id="UP001293791"/>
    </source>
</evidence>
<feature type="transmembrane region" description="Helical" evidence="2">
    <location>
        <begin position="336"/>
        <end position="355"/>
    </location>
</feature>
<dbReference type="Pfam" id="PF01554">
    <property type="entry name" value="MatE"/>
    <property type="match status" value="2"/>
</dbReference>
<feature type="transmembrane region" description="Helical" evidence="2">
    <location>
        <begin position="398"/>
        <end position="420"/>
    </location>
</feature>
<accession>A0ABU5L8X9</accession>
<feature type="transmembrane region" description="Helical" evidence="2">
    <location>
        <begin position="260"/>
        <end position="284"/>
    </location>
</feature>
<keyword evidence="1" id="KW-0813">Transport</keyword>
<feature type="transmembrane region" description="Helical" evidence="2">
    <location>
        <begin position="223"/>
        <end position="248"/>
    </location>
</feature>
<evidence type="ECO:0000256" key="2">
    <source>
        <dbReference type="SAM" id="Phobius"/>
    </source>
</evidence>
<feature type="transmembrane region" description="Helical" evidence="2">
    <location>
        <begin position="80"/>
        <end position="102"/>
    </location>
</feature>
<feature type="transmembrane region" description="Helical" evidence="2">
    <location>
        <begin position="156"/>
        <end position="178"/>
    </location>
</feature>